<sequence length="277" mass="29613">MAERIYPSAKPNPHPPTSAANGLGGGAAAPSFPATKAQAYGRPIYRPPPATKKQRRRRRSGRGCCCSCCLWLTLILIAAVLLAAIAGGVFYVLYRPRRPTFTVSSLRLSQLNLTSPANLLASRLDLSVTARNPNREVEFAYDPVSVSVSSDSGVHLGDGSFPPFLHGAKNTTVLRTSVSSSGESVDSSAVSDLKKKSTIPVVIELDTRAGVKVGKLKTKKIGIRVRCEGGERAGAEEQEGSCGCCCDHSGRQLQSEAQDQDMEVDDLEKLIITLFLL</sequence>
<evidence type="ECO:0000256" key="5">
    <source>
        <dbReference type="SAM" id="MobiDB-lite"/>
    </source>
</evidence>
<evidence type="ECO:0000259" key="7">
    <source>
        <dbReference type="Pfam" id="PF03168"/>
    </source>
</evidence>
<evidence type="ECO:0000256" key="6">
    <source>
        <dbReference type="SAM" id="Phobius"/>
    </source>
</evidence>
<protein>
    <recommendedName>
        <fullName evidence="7">Late embryogenesis abundant protein LEA-2 subgroup domain-containing protein</fullName>
    </recommendedName>
</protein>
<organism evidence="8 9">
    <name type="scientific">Iris pallida</name>
    <name type="common">Sweet iris</name>
    <dbReference type="NCBI Taxonomy" id="29817"/>
    <lineage>
        <taxon>Eukaryota</taxon>
        <taxon>Viridiplantae</taxon>
        <taxon>Streptophyta</taxon>
        <taxon>Embryophyta</taxon>
        <taxon>Tracheophyta</taxon>
        <taxon>Spermatophyta</taxon>
        <taxon>Magnoliopsida</taxon>
        <taxon>Liliopsida</taxon>
        <taxon>Asparagales</taxon>
        <taxon>Iridaceae</taxon>
        <taxon>Iridoideae</taxon>
        <taxon>Irideae</taxon>
        <taxon>Iris</taxon>
    </lineage>
</organism>
<name>A0AAX6FSH5_IRIPA</name>
<comment type="subcellular location">
    <subcellularLocation>
        <location evidence="1">Membrane</location>
        <topology evidence="1">Single-pass membrane protein</topology>
    </subcellularLocation>
</comment>
<keyword evidence="2 6" id="KW-0812">Transmembrane</keyword>
<dbReference type="GO" id="GO:0098542">
    <property type="term" value="P:defense response to other organism"/>
    <property type="evidence" value="ECO:0007669"/>
    <property type="project" value="InterPro"/>
</dbReference>
<evidence type="ECO:0000256" key="4">
    <source>
        <dbReference type="ARBA" id="ARBA00023136"/>
    </source>
</evidence>
<evidence type="ECO:0000313" key="8">
    <source>
        <dbReference type="EMBL" id="KAJ6819237.1"/>
    </source>
</evidence>
<accession>A0AAX6FSH5</accession>
<keyword evidence="4 6" id="KW-0472">Membrane</keyword>
<dbReference type="GO" id="GO:0005886">
    <property type="term" value="C:plasma membrane"/>
    <property type="evidence" value="ECO:0007669"/>
    <property type="project" value="TreeGrafter"/>
</dbReference>
<evidence type="ECO:0000256" key="2">
    <source>
        <dbReference type="ARBA" id="ARBA00022692"/>
    </source>
</evidence>
<dbReference type="InterPro" id="IPR004864">
    <property type="entry name" value="LEA_2"/>
</dbReference>
<keyword evidence="9" id="KW-1185">Reference proteome</keyword>
<feature type="domain" description="Late embryogenesis abundant protein LEA-2 subgroup" evidence="7">
    <location>
        <begin position="128"/>
        <end position="227"/>
    </location>
</feature>
<dbReference type="Gene3D" id="2.60.40.1820">
    <property type="match status" value="1"/>
</dbReference>
<dbReference type="PANTHER" id="PTHR31234">
    <property type="entry name" value="LATE EMBRYOGENESIS ABUNDANT (LEA) HYDROXYPROLINE-RICH GLYCOPROTEIN FAMILY"/>
    <property type="match status" value="1"/>
</dbReference>
<feature type="region of interest" description="Disordered" evidence="5">
    <location>
        <begin position="1"/>
        <end position="33"/>
    </location>
</feature>
<dbReference type="PANTHER" id="PTHR31234:SF2">
    <property type="entry name" value="OS05G0199100 PROTEIN"/>
    <property type="match status" value="1"/>
</dbReference>
<reference evidence="8" key="2">
    <citation type="submission" date="2023-04" db="EMBL/GenBank/DDBJ databases">
        <authorList>
            <person name="Bruccoleri R.E."/>
            <person name="Oakeley E.J."/>
            <person name="Faust A.-M."/>
            <person name="Dessus-Babus S."/>
            <person name="Altorfer M."/>
            <person name="Burckhardt D."/>
            <person name="Oertli M."/>
            <person name="Naumann U."/>
            <person name="Petersen F."/>
            <person name="Wong J."/>
        </authorList>
    </citation>
    <scope>NUCLEOTIDE SEQUENCE</scope>
    <source>
        <strain evidence="8">GSM-AAB239-AS_SAM_17_03QT</strain>
        <tissue evidence="8">Leaf</tissue>
    </source>
</reference>
<proteinExistence type="predicted"/>
<evidence type="ECO:0000256" key="3">
    <source>
        <dbReference type="ARBA" id="ARBA00022989"/>
    </source>
</evidence>
<keyword evidence="3 6" id="KW-1133">Transmembrane helix</keyword>
<comment type="caution">
    <text evidence="8">The sequence shown here is derived from an EMBL/GenBank/DDBJ whole genome shotgun (WGS) entry which is preliminary data.</text>
</comment>
<dbReference type="AlphaFoldDB" id="A0AAX6FSH5"/>
<gene>
    <name evidence="8" type="ORF">M6B38_403080</name>
</gene>
<evidence type="ECO:0000313" key="9">
    <source>
        <dbReference type="Proteomes" id="UP001140949"/>
    </source>
</evidence>
<reference evidence="8" key="1">
    <citation type="journal article" date="2023" name="GigaByte">
        <title>Genome assembly of the bearded iris, Iris pallida Lam.</title>
        <authorList>
            <person name="Bruccoleri R.E."/>
            <person name="Oakeley E.J."/>
            <person name="Faust A.M.E."/>
            <person name="Altorfer M."/>
            <person name="Dessus-Babus S."/>
            <person name="Burckhardt D."/>
            <person name="Oertli M."/>
            <person name="Naumann U."/>
            <person name="Petersen F."/>
            <person name="Wong J."/>
        </authorList>
    </citation>
    <scope>NUCLEOTIDE SEQUENCE</scope>
    <source>
        <strain evidence="8">GSM-AAB239-AS_SAM_17_03QT</strain>
    </source>
</reference>
<dbReference type="Pfam" id="PF03168">
    <property type="entry name" value="LEA_2"/>
    <property type="match status" value="1"/>
</dbReference>
<dbReference type="Proteomes" id="UP001140949">
    <property type="component" value="Unassembled WGS sequence"/>
</dbReference>
<dbReference type="InterPro" id="IPR044839">
    <property type="entry name" value="NDR1-like"/>
</dbReference>
<dbReference type="EMBL" id="JANAVB010026399">
    <property type="protein sequence ID" value="KAJ6819237.1"/>
    <property type="molecule type" value="Genomic_DNA"/>
</dbReference>
<feature type="transmembrane region" description="Helical" evidence="6">
    <location>
        <begin position="63"/>
        <end position="94"/>
    </location>
</feature>
<evidence type="ECO:0000256" key="1">
    <source>
        <dbReference type="ARBA" id="ARBA00004167"/>
    </source>
</evidence>